<dbReference type="SUPFAM" id="SSF50978">
    <property type="entry name" value="WD40 repeat-like"/>
    <property type="match status" value="1"/>
</dbReference>
<dbReference type="GO" id="GO:0016829">
    <property type="term" value="F:lyase activity"/>
    <property type="evidence" value="ECO:0007669"/>
    <property type="project" value="UniProtKB-KW"/>
</dbReference>
<reference evidence="1 2" key="1">
    <citation type="submission" date="2007-06" db="EMBL/GenBank/DDBJ databases">
        <authorList>
            <person name="Shimkets L."/>
            <person name="Ferriera S."/>
            <person name="Johnson J."/>
            <person name="Kravitz S."/>
            <person name="Beeson K."/>
            <person name="Sutton G."/>
            <person name="Rogers Y.-H."/>
            <person name="Friedman R."/>
            <person name="Frazier M."/>
            <person name="Venter J.C."/>
        </authorList>
    </citation>
    <scope>NUCLEOTIDE SEQUENCE [LARGE SCALE GENOMIC DNA]</scope>
    <source>
        <strain evidence="1 2">SIR-1</strain>
    </source>
</reference>
<dbReference type="InterPro" id="IPR015943">
    <property type="entry name" value="WD40/YVTN_repeat-like_dom_sf"/>
</dbReference>
<accession>A6GGF5</accession>
<proteinExistence type="predicted"/>
<dbReference type="eggNOG" id="COG1413">
    <property type="taxonomic scope" value="Bacteria"/>
</dbReference>
<gene>
    <name evidence="1" type="ORF">PPSIR1_22416</name>
</gene>
<organism evidence="1 2">
    <name type="scientific">Plesiocystis pacifica SIR-1</name>
    <dbReference type="NCBI Taxonomy" id="391625"/>
    <lineage>
        <taxon>Bacteria</taxon>
        <taxon>Pseudomonadati</taxon>
        <taxon>Myxococcota</taxon>
        <taxon>Polyangia</taxon>
        <taxon>Nannocystales</taxon>
        <taxon>Nannocystaceae</taxon>
        <taxon>Plesiocystis</taxon>
    </lineage>
</organism>
<dbReference type="Pfam" id="PF00400">
    <property type="entry name" value="WD40"/>
    <property type="match status" value="1"/>
</dbReference>
<dbReference type="InterPro" id="IPR011989">
    <property type="entry name" value="ARM-like"/>
</dbReference>
<comment type="caution">
    <text evidence="1">The sequence shown here is derived from an EMBL/GenBank/DDBJ whole genome shotgun (WGS) entry which is preliminary data.</text>
</comment>
<dbReference type="SMART" id="SM00320">
    <property type="entry name" value="WD40"/>
    <property type="match status" value="4"/>
</dbReference>
<evidence type="ECO:0000313" key="1">
    <source>
        <dbReference type="EMBL" id="EDM75031.1"/>
    </source>
</evidence>
<dbReference type="PANTHER" id="PTHR12697:SF38">
    <property type="entry name" value="PBS LYASE HEAT DOMAIN PROTEIN REPEAT-CONTAINING PROTEIN"/>
    <property type="match status" value="1"/>
</dbReference>
<dbReference type="Gene3D" id="1.25.10.10">
    <property type="entry name" value="Leucine-rich Repeat Variant"/>
    <property type="match status" value="8"/>
</dbReference>
<dbReference type="PANTHER" id="PTHR12697">
    <property type="entry name" value="PBS LYASE HEAT-LIKE PROTEIN"/>
    <property type="match status" value="1"/>
</dbReference>
<evidence type="ECO:0000313" key="2">
    <source>
        <dbReference type="Proteomes" id="UP000005801"/>
    </source>
</evidence>
<dbReference type="Proteomes" id="UP000005801">
    <property type="component" value="Unassembled WGS sequence"/>
</dbReference>
<dbReference type="STRING" id="391625.PPSIR1_22416"/>
<dbReference type="Gene3D" id="2.130.10.10">
    <property type="entry name" value="YVTN repeat-like/Quinoprotein amine dehydrogenase"/>
    <property type="match status" value="1"/>
</dbReference>
<keyword evidence="1" id="KW-0456">Lyase</keyword>
<dbReference type="SUPFAM" id="SSF48371">
    <property type="entry name" value="ARM repeat"/>
    <property type="match status" value="4"/>
</dbReference>
<dbReference type="InterPro" id="IPR016024">
    <property type="entry name" value="ARM-type_fold"/>
</dbReference>
<dbReference type="InterPro" id="IPR036322">
    <property type="entry name" value="WD40_repeat_dom_sf"/>
</dbReference>
<sequence>MGTQKFGTHLEHLWAVAGSRSGRQLAVAGERDAASVESSQVHVYAKSKLAHLASFEVGGSIHALNFAAGDLLLAGGSAGEVHGFVVSGDEKKAVFSHRHGVGVGVTAIASDAKGLRVAVVDDSGHLAVYELENQSLRERLRARLSPRPLRCAAFDSKSGKLAVGGDDGTVRVIGEDLKLEGVREMPAGEGDKAVTALEFTGDGRIIAGCGDGSIRVSYLEGAADEEDRSRDEAHTGAVTGLVLGLQLTDEAGRERTRRLLSVGVDGKLKAWIHDTRRKPKTVELGAIQIRGLGWLKPYRAKDHDEGGSLVMVDSKRRVLVIDLDGQSSPADDVDRIASAFAELADDLKARKQEKRVGALETLAKLPEDSARVLLDRALAKDNKPEVRKRAAELIASGKRRRSRPALTEALGDKDQKVRFAALKALRSIQGQKSLAPVRAAANGKHADLRKHAVEQLPGLREVSPLVPGLIADRLKDKKSEVRTAALEALCKLEPAGSRAPLRTAYEQGPADVRIAALLKLLKLRLDKVAGEGALADPTGRDLFEDALDDGDAEVRETAFLLSIGIHPDLLARLRGTFKTELSKLEKLGCKLTDGDAKAELGPASLEPLFAAMACRYADTALRGALSLAVLGDGRATGALLQLSREADAGVRKAVAGALTTGILAMPHDDRLAARLQWLLDDPDAGVRTAVFENLQILASDREDAGALDLAELALGAASQDVRKRALQLLVEFGGSGKRSGNTELAGRADELLGNALDDEAAQVRSEAFKTLWAWHSAKPPNPQVPLTRGARSRHADIRKRVIEELERVPDSWADELLLELVPDQDAGVGAAAYEGLVKSKKAKDRVSRYKNKAEVYLAAMGSPRPKVRALGANGARKAPKDLVRKRLIELLDDEHAAVHTEAIETLDRVLPRDQHAWSTAFGSKFYGLRVRAAELCGKRRDDRALPPMRGLLTMPESDPRRPSSELRHRAARAMADVGDRGTIPFFVELLDDGEPLVREEASRGLATACTAQDTQILLAALSHNDLPVRSWIAEGLARLGDVRAVPVLVGTLAHDHRPIRLGAILSLAALGPDGARGLLRGLEDRDREILDLVFAIVVARDVARVRRGQRPDLMLAALASSEPVIRFAAARALEERGDAEGLMTFATELVGPPKPDRAGDMKKWPEEGERAARLRMIVECLASDDPSLRYAAARVLSLRAQALAFWREAGRLKGPKVSTVSDASEGADATVPQTNYEDRERRATPRRGWIRRLIGSARDLAAASKDAAGDAAGKVTQLRDTAGSSTGGAGEDFRRLVFGTYAGLVRQAPAPGAHDETHRVRRDSIDRLGKLAAGEVVGRDAVLPVLRRALSDPNHLVRRAAVAALRGLYAEGAVEPLGLCLQSSAADVGRAAIDELVQQALGGDEAARAMALEGVDAPNAEVRGHALMQIQKLFEADSLEPWFVALGSQHADLRLSVVDRLVDAKDERVAVALLRAMESDHDDLRLKAASALARRGDLRTLDVLAAFLRGEDKRTATRAMEAVVSLSKVRKASEGGAEVPVSRAKQAAAEVLAARLEDDPERTADRGALVGALRRVADPAGAPVLLRFVTEDDAGLRGRSYDALVGIARDPEAERVRLANGVTRQRYREPLLLEWLGVIVNGTDAGLREKAARLLRDVDDIGAEALLARLLEDREETVRVAACEVLSFRAEWVEGATLDALKATLEAGRRELVLPAAEGMAAQGKGEAFQPLLLVLKAGFDAERRRAILALGRLGDRRALEDLELLLDPGPDVELSDEDRALAPTVLEALGAILPRLQEPDERDRIRETVERAAAQGQQNERLGALAGLRRAGDERSRALIEGVAKERLEPEAIRLAAIKELGELGTAAAASEAVLAELLSDNSQSLAKAAHEALEQVLPGEQTRTALVALRSKHAALSGPAASYLATHGDPEILVARMTEIRQDEVRQRLRRGLVRRGECPASLEELLTGEAAAQRADAAWIVGAAAGSGEEGTRAKAAALAEPIALAVDRAAKGWRGASKEDKAAHERAWGASLWAATQAGVEVHGTVRGLLSGSGEVPTSVLAKALRYLGAQGGADDIAAIEPSLSHRDATVRSAAGAAIAALLSKGGDTGESAREVVDRLSVADQVAVAPVIEVAIRGAGGQQLLETAERRRLALPVLLGDARFDALVAVAEAAGKDPARLTAIASLGRLGTDQAVTTLQGLLERDGEDEAVRKVAYKALRRAQRGKTTTANAKGAPA</sequence>
<dbReference type="EMBL" id="ABCS01000106">
    <property type="protein sequence ID" value="EDM75031.1"/>
    <property type="molecule type" value="Genomic_DNA"/>
</dbReference>
<dbReference type="OrthoDB" id="5476093at2"/>
<dbReference type="RefSeq" id="WP_006975795.1">
    <property type="nucleotide sequence ID" value="NZ_ABCS01000106.1"/>
</dbReference>
<dbReference type="InterPro" id="IPR001680">
    <property type="entry name" value="WD40_rpt"/>
</dbReference>
<dbReference type="Pfam" id="PF13646">
    <property type="entry name" value="HEAT_2"/>
    <property type="match status" value="2"/>
</dbReference>
<dbReference type="GO" id="GO:0016491">
    <property type="term" value="F:oxidoreductase activity"/>
    <property type="evidence" value="ECO:0007669"/>
    <property type="project" value="TreeGrafter"/>
</dbReference>
<name>A6GGF5_9BACT</name>
<dbReference type="InterPro" id="IPR004155">
    <property type="entry name" value="PBS_lyase_HEAT"/>
</dbReference>
<keyword evidence="2" id="KW-1185">Reference proteome</keyword>
<protein>
    <submittedName>
        <fullName evidence="1">WD domain G-beta repeat/PBS lyase HEAT-like repeat protein</fullName>
    </submittedName>
</protein>
<dbReference type="SMART" id="SM00567">
    <property type="entry name" value="EZ_HEAT"/>
    <property type="match status" value="17"/>
</dbReference>